<protein>
    <submittedName>
        <fullName evidence="2">RNA polymerase II subunit A C-terminal domain phosphatase</fullName>
    </submittedName>
</protein>
<sequence length="731" mass="83265">MTAATIKKIDSTIFDICEKRKSQLPNKSFNLTLKNLNLNDDSEAEEDSKSQWKDYRTSKDTIKDSTLSLHIKAYENSVKALKKGNEKECLNKQLETAKQFFNDLPAIIQNPYEFSRQQENAEAKIPAVAQFKASQTLLNPNKTNRTKMSSAECPHETVFNGMCAVCGKDRINNRNTDNTAVTIPNARVSMIHHVPGLVVSKNLADQLGAEDYEQVLKARKLILLVDLDQTLIHTTNRLSKKYEARNDLFRFQCQDGFYFTKLRPHTREFLENMNRLFQMHIISFGQRYYAHQIAKFLDPDGKFFGQRIMSRDELTSVRHKTNNIPAIFPCVEQRNLIVIIDDRDDVWEYSESLVRIRPYKFFSEVDDINAPPTAPRGSVKKLKVEEVAEGKEIDEGSKAEVEKREATPPPPPSLSPTIPEDSDDVLEDIERVLTEVHRAFFEQYDKTKEVTNVSAIVSYMRKQVLKNEVICLSGIVPIGYPKSRSLVYRLCVQFGATVVDEIDEKTTVLIAARPSTEKVRMAIKKNIPVVTEDWILTAAAKWLNLPKSDFGHHGLDLKHFRERREAGNQSPKLSDLEPLSKEEMKSMTDEIDAELGETSSSESENNEAEDDEKGSDTEGEIEDQLIPEIKKHIEEPVSDGDREENKILLAKLKAGEGDTDDEEIDERYRNGDIDSRKRRRRSDSTELDNEPARKRFSADDDEGGDGNDDDDDSEDEMVAAIESQIGQDYNK</sequence>
<organism evidence="1 2">
    <name type="scientific">Panagrolaimus sp. PS1159</name>
    <dbReference type="NCBI Taxonomy" id="55785"/>
    <lineage>
        <taxon>Eukaryota</taxon>
        <taxon>Metazoa</taxon>
        <taxon>Ecdysozoa</taxon>
        <taxon>Nematoda</taxon>
        <taxon>Chromadorea</taxon>
        <taxon>Rhabditida</taxon>
        <taxon>Tylenchina</taxon>
        <taxon>Panagrolaimomorpha</taxon>
        <taxon>Panagrolaimoidea</taxon>
        <taxon>Panagrolaimidae</taxon>
        <taxon>Panagrolaimus</taxon>
    </lineage>
</organism>
<evidence type="ECO:0000313" key="2">
    <source>
        <dbReference type="WBParaSite" id="PS1159_v2.g24330.t1"/>
    </source>
</evidence>
<name>A0AC35G5T3_9BILA</name>
<accession>A0AC35G5T3</accession>
<evidence type="ECO:0000313" key="1">
    <source>
        <dbReference type="Proteomes" id="UP000887580"/>
    </source>
</evidence>
<dbReference type="Proteomes" id="UP000887580">
    <property type="component" value="Unplaced"/>
</dbReference>
<reference evidence="2" key="1">
    <citation type="submission" date="2022-11" db="UniProtKB">
        <authorList>
            <consortium name="WormBaseParasite"/>
        </authorList>
    </citation>
    <scope>IDENTIFICATION</scope>
</reference>
<dbReference type="WBParaSite" id="PS1159_v2.g24330.t1">
    <property type="protein sequence ID" value="PS1159_v2.g24330.t1"/>
    <property type="gene ID" value="PS1159_v2.g24330"/>
</dbReference>
<proteinExistence type="predicted"/>